<dbReference type="SUPFAM" id="SSF49329">
    <property type="entry name" value="Cu,Zn superoxide dismutase-like"/>
    <property type="match status" value="1"/>
</dbReference>
<dbReference type="PROSITE" id="PS00332">
    <property type="entry name" value="SOD_CU_ZN_2"/>
    <property type="match status" value="1"/>
</dbReference>
<evidence type="ECO:0000256" key="2">
    <source>
        <dbReference type="RuleBase" id="RU000393"/>
    </source>
</evidence>
<feature type="chain" id="PRO_5033049343" description="Superoxide dismutase [Cu-Zn]" evidence="3">
    <location>
        <begin position="24"/>
        <end position="176"/>
    </location>
</feature>
<reference evidence="5 6" key="1">
    <citation type="submission" date="2019-11" db="EMBL/GenBank/DDBJ databases">
        <title>Using colonization assays and comparative genomics to discover symbiosis behaviors and factors in Vibrio fischeri.</title>
        <authorList>
            <person name="Bongrand C."/>
            <person name="Moriano-Gutierrez S."/>
            <person name="Arevalo P."/>
            <person name="Mcfall-Ngai M."/>
            <person name="Visick K."/>
            <person name="Polz M.F."/>
            <person name="Ruby E.G."/>
        </authorList>
    </citation>
    <scope>NUCLEOTIDE SEQUENCE [LARGE SCALE GENOMIC DNA]</scope>
    <source>
        <strain evidence="6">emors.4.1</strain>
    </source>
</reference>
<evidence type="ECO:0000313" key="6">
    <source>
        <dbReference type="Proteomes" id="UP000448038"/>
    </source>
</evidence>
<keyword evidence="3" id="KW-0732">Signal</keyword>
<keyword evidence="2" id="KW-0186">Copper</keyword>
<comment type="cofactor">
    <cofactor evidence="2">
        <name>Cu cation</name>
        <dbReference type="ChEBI" id="CHEBI:23378"/>
    </cofactor>
    <text evidence="2">Binds 1 copper ion per subunit.</text>
</comment>
<feature type="signal peptide" evidence="3">
    <location>
        <begin position="1"/>
        <end position="23"/>
    </location>
</feature>
<dbReference type="EMBL" id="WOBN01000024">
    <property type="protein sequence ID" value="MUK50570.1"/>
    <property type="molecule type" value="Genomic_DNA"/>
</dbReference>
<keyword evidence="2" id="KW-0862">Zinc</keyword>
<dbReference type="EC" id="1.15.1.1" evidence="2"/>
<name>A0A844P5E7_ALIFS</name>
<evidence type="ECO:0000256" key="3">
    <source>
        <dbReference type="SAM" id="SignalP"/>
    </source>
</evidence>
<dbReference type="Pfam" id="PF00080">
    <property type="entry name" value="Sod_Cu"/>
    <property type="match status" value="1"/>
</dbReference>
<dbReference type="PROSITE" id="PS00087">
    <property type="entry name" value="SOD_CU_ZN_1"/>
    <property type="match status" value="1"/>
</dbReference>
<dbReference type="CDD" id="cd00305">
    <property type="entry name" value="Cu-Zn_Superoxide_Dismutase"/>
    <property type="match status" value="1"/>
</dbReference>
<dbReference type="InterPro" id="IPR001424">
    <property type="entry name" value="SOD_Cu_Zn_dom"/>
</dbReference>
<dbReference type="Proteomes" id="UP000448038">
    <property type="component" value="Unassembled WGS sequence"/>
</dbReference>
<proteinExistence type="inferred from homology"/>
<dbReference type="PANTHER" id="PTHR10003">
    <property type="entry name" value="SUPEROXIDE DISMUTASE CU-ZN -RELATED"/>
    <property type="match status" value="1"/>
</dbReference>
<evidence type="ECO:0000313" key="5">
    <source>
        <dbReference type="EMBL" id="MUK50570.1"/>
    </source>
</evidence>
<comment type="cofactor">
    <cofactor evidence="2">
        <name>Zn(2+)</name>
        <dbReference type="ChEBI" id="CHEBI:29105"/>
    </cofactor>
    <text evidence="2">Binds 1 zinc ion per subunit.</text>
</comment>
<dbReference type="GO" id="GO:0005507">
    <property type="term" value="F:copper ion binding"/>
    <property type="evidence" value="ECO:0007669"/>
    <property type="project" value="InterPro"/>
</dbReference>
<dbReference type="GO" id="GO:0004784">
    <property type="term" value="F:superoxide dismutase activity"/>
    <property type="evidence" value="ECO:0007669"/>
    <property type="project" value="UniProtKB-EC"/>
</dbReference>
<keyword evidence="2" id="KW-0560">Oxidoreductase</keyword>
<dbReference type="AlphaFoldDB" id="A0A844P5E7"/>
<evidence type="ECO:0000259" key="4">
    <source>
        <dbReference type="Pfam" id="PF00080"/>
    </source>
</evidence>
<feature type="domain" description="Superoxide dismutase copper/zinc binding" evidence="4">
    <location>
        <begin position="41"/>
        <end position="175"/>
    </location>
</feature>
<comment type="caution">
    <text evidence="5">The sequence shown here is derived from an EMBL/GenBank/DDBJ whole genome shotgun (WGS) entry which is preliminary data.</text>
</comment>
<evidence type="ECO:0000256" key="1">
    <source>
        <dbReference type="ARBA" id="ARBA00010457"/>
    </source>
</evidence>
<comment type="function">
    <text evidence="2">Destroys radicals which are normally produced within the cells and which are toxic to biological systems.</text>
</comment>
<organism evidence="5 6">
    <name type="scientific">Aliivibrio fischeri</name>
    <name type="common">Vibrio fischeri</name>
    <dbReference type="NCBI Taxonomy" id="668"/>
    <lineage>
        <taxon>Bacteria</taxon>
        <taxon>Pseudomonadati</taxon>
        <taxon>Pseudomonadota</taxon>
        <taxon>Gammaproteobacteria</taxon>
        <taxon>Vibrionales</taxon>
        <taxon>Vibrionaceae</taxon>
        <taxon>Aliivibrio</taxon>
    </lineage>
</organism>
<dbReference type="InterPro" id="IPR036423">
    <property type="entry name" value="SOD-like_Cu/Zn_dom_sf"/>
</dbReference>
<comment type="catalytic activity">
    <reaction evidence="2">
        <text>2 superoxide + 2 H(+) = H2O2 + O2</text>
        <dbReference type="Rhea" id="RHEA:20696"/>
        <dbReference type="ChEBI" id="CHEBI:15378"/>
        <dbReference type="ChEBI" id="CHEBI:15379"/>
        <dbReference type="ChEBI" id="CHEBI:16240"/>
        <dbReference type="ChEBI" id="CHEBI:18421"/>
        <dbReference type="EC" id="1.15.1.1"/>
    </reaction>
</comment>
<sequence>MIMKKKLSCFLLLLIATPFYTLSATNYNVKMMDLTSKEPIGDITISSSKFGAVFTPNLIDLPPGLHGFHIHEKGSCDPKISDHSVKILAGSAGGHYDPDNTKKHGFPWTLDNHKGDLPPLYVDQYGDALIPVLAPRLDINEIRGKSIIIHAHGDNHSDIPEPLGGAGKRVACGIIN</sequence>
<dbReference type="InterPro" id="IPR024134">
    <property type="entry name" value="SOD_Cu/Zn_/chaperone"/>
</dbReference>
<dbReference type="Gene3D" id="2.60.40.200">
    <property type="entry name" value="Superoxide dismutase, copper/zinc binding domain"/>
    <property type="match status" value="1"/>
</dbReference>
<protein>
    <recommendedName>
        <fullName evidence="2">Superoxide dismutase [Cu-Zn]</fullName>
        <ecNumber evidence="2">1.15.1.1</ecNumber>
    </recommendedName>
</protein>
<gene>
    <name evidence="5" type="ORF">GNP88_15565</name>
</gene>
<keyword evidence="2" id="KW-0479">Metal-binding</keyword>
<dbReference type="InterPro" id="IPR018152">
    <property type="entry name" value="SOD_Cu/Zn_BS"/>
</dbReference>
<accession>A0A844P5E7</accession>
<comment type="similarity">
    <text evidence="1 2">Belongs to the Cu-Zn superoxide dismutase family.</text>
</comment>